<proteinExistence type="predicted"/>
<reference evidence="1" key="1">
    <citation type="submission" date="2013-07" db="EMBL/GenBank/DDBJ databases">
        <title>The genome of an arbuscular mycorrhizal fungus provides insights into the evolution of the oldest plant symbiosis.</title>
        <authorList>
            <consortium name="DOE Joint Genome Institute"/>
            <person name="Tisserant E."/>
            <person name="Malbreil M."/>
            <person name="Kuo A."/>
            <person name="Kohler A."/>
            <person name="Symeonidi A."/>
            <person name="Balestrini R."/>
            <person name="Charron P."/>
            <person name="Duensing N."/>
            <person name="Frei-dit-Frey N."/>
            <person name="Gianinazzi-Pearson V."/>
            <person name="Gilbert B."/>
            <person name="Handa Y."/>
            <person name="Hijri M."/>
            <person name="Kaul R."/>
            <person name="Kawaguchi M."/>
            <person name="Krajinski F."/>
            <person name="Lammers P."/>
            <person name="Lapierre D."/>
            <person name="Masclaux F.G."/>
            <person name="Murat C."/>
            <person name="Morin E."/>
            <person name="Ndikumana S."/>
            <person name="Pagni M."/>
            <person name="Petitpierre D."/>
            <person name="Requena N."/>
            <person name="Rosikiewicz P."/>
            <person name="Riley R."/>
            <person name="Saito K."/>
            <person name="San Clemente H."/>
            <person name="Shapiro H."/>
            <person name="van Tuinen D."/>
            <person name="Becard G."/>
            <person name="Bonfante P."/>
            <person name="Paszkowski U."/>
            <person name="Shachar-Hill Y."/>
            <person name="Young J.P."/>
            <person name="Sanders I.R."/>
            <person name="Henrissat B."/>
            <person name="Rensing S.A."/>
            <person name="Grigoriev I.V."/>
            <person name="Corradi N."/>
            <person name="Roux C."/>
            <person name="Martin F."/>
        </authorList>
    </citation>
    <scope>NUCLEOTIDE SEQUENCE</scope>
    <source>
        <strain evidence="1">DAOM 197198</strain>
    </source>
</reference>
<protein>
    <submittedName>
        <fullName evidence="1">Uncharacterized protein</fullName>
    </submittedName>
</protein>
<sequence length="165" mass="19639">MTKHKKLLHNNIEKHAIGLTFDLERRLDTSPLFNIMSQILDHSPTNLPFYLLIHNLIPTELTSLLYRHFNLERLRLFWELTLGITKLKKKYYYKFHQRHTRSNKRQCPGSSADTTSFELLEWPSTATTSHALMKWLTFDGRLVIFYTGEIGLSIEIYLLFFYFII</sequence>
<accession>U9T7A8</accession>
<name>U9T7A8_RHIID</name>
<dbReference type="EMBL" id="KI295122">
    <property type="protein sequence ID" value="ESA03302.1"/>
    <property type="molecule type" value="Genomic_DNA"/>
</dbReference>
<dbReference type="AlphaFoldDB" id="U9T7A8"/>
<gene>
    <name evidence="1" type="ORF">GLOINDRAFT_5686</name>
</gene>
<organism evidence="1">
    <name type="scientific">Rhizophagus irregularis (strain DAOM 181602 / DAOM 197198 / MUCL 43194)</name>
    <name type="common">Arbuscular mycorrhizal fungus</name>
    <name type="synonym">Glomus intraradices</name>
    <dbReference type="NCBI Taxonomy" id="747089"/>
    <lineage>
        <taxon>Eukaryota</taxon>
        <taxon>Fungi</taxon>
        <taxon>Fungi incertae sedis</taxon>
        <taxon>Mucoromycota</taxon>
        <taxon>Glomeromycotina</taxon>
        <taxon>Glomeromycetes</taxon>
        <taxon>Glomerales</taxon>
        <taxon>Glomeraceae</taxon>
        <taxon>Rhizophagus</taxon>
    </lineage>
</organism>
<evidence type="ECO:0000313" key="1">
    <source>
        <dbReference type="EMBL" id="ESA03302.1"/>
    </source>
</evidence>
<dbReference type="HOGENOM" id="CLU_1611661_0_0_1"/>